<evidence type="ECO:0000313" key="10">
    <source>
        <dbReference type="Proteomes" id="UP000011690"/>
    </source>
</evidence>
<dbReference type="OrthoDB" id="163559at2157"/>
<feature type="domain" description="MacB-like periplasmic core" evidence="8">
    <location>
        <begin position="34"/>
        <end position="262"/>
    </location>
</feature>
<keyword evidence="5 6" id="KW-0472">Membrane</keyword>
<dbReference type="STRING" id="1227500.C494_20463"/>
<feature type="domain" description="ABC3 transporter permease C-terminal" evidence="7">
    <location>
        <begin position="294"/>
        <end position="412"/>
    </location>
</feature>
<comment type="caution">
    <text evidence="9">The sequence shown here is derived from an EMBL/GenBank/DDBJ whole genome shotgun (WGS) entry which is preliminary data.</text>
</comment>
<dbReference type="PATRIC" id="fig|1227500.6.peg.4134"/>
<evidence type="ECO:0000256" key="5">
    <source>
        <dbReference type="ARBA" id="ARBA00023136"/>
    </source>
</evidence>
<feature type="transmembrane region" description="Helical" evidence="6">
    <location>
        <begin position="33"/>
        <end position="58"/>
    </location>
</feature>
<name>L9W307_9EURY</name>
<keyword evidence="3 6" id="KW-0812">Transmembrane</keyword>
<evidence type="ECO:0000313" key="9">
    <source>
        <dbReference type="EMBL" id="ELY42713.1"/>
    </source>
</evidence>
<evidence type="ECO:0008006" key="11">
    <source>
        <dbReference type="Google" id="ProtNLM"/>
    </source>
</evidence>
<dbReference type="InterPro" id="IPR025857">
    <property type="entry name" value="MacB_PCD"/>
</dbReference>
<dbReference type="PANTHER" id="PTHR30489">
    <property type="entry name" value="LIPOPROTEIN-RELEASING SYSTEM TRANSMEMBRANE PROTEIN LOLE"/>
    <property type="match status" value="1"/>
</dbReference>
<keyword evidence="4 6" id="KW-1133">Transmembrane helix</keyword>
<evidence type="ECO:0000256" key="3">
    <source>
        <dbReference type="ARBA" id="ARBA00022692"/>
    </source>
</evidence>
<keyword evidence="2" id="KW-1003">Cell membrane</keyword>
<dbReference type="AlphaFoldDB" id="L9W307"/>
<evidence type="ECO:0000259" key="8">
    <source>
        <dbReference type="Pfam" id="PF12704"/>
    </source>
</evidence>
<evidence type="ECO:0000256" key="2">
    <source>
        <dbReference type="ARBA" id="ARBA00022475"/>
    </source>
</evidence>
<evidence type="ECO:0000256" key="1">
    <source>
        <dbReference type="ARBA" id="ARBA00004651"/>
    </source>
</evidence>
<keyword evidence="10" id="KW-1185">Reference proteome</keyword>
<comment type="subcellular location">
    <subcellularLocation>
        <location evidence="1">Cell membrane</location>
        <topology evidence="1">Multi-pass membrane protein</topology>
    </subcellularLocation>
</comment>
<dbReference type="InterPro" id="IPR051447">
    <property type="entry name" value="Lipoprotein-release_system"/>
</dbReference>
<evidence type="ECO:0000259" key="7">
    <source>
        <dbReference type="Pfam" id="PF02687"/>
    </source>
</evidence>
<reference evidence="9 10" key="1">
    <citation type="journal article" date="2014" name="PLoS Genet.">
        <title>Phylogenetically driven sequencing of extremely halophilic archaea reveals strategies for static and dynamic osmo-response.</title>
        <authorList>
            <person name="Becker E.A."/>
            <person name="Seitzer P.M."/>
            <person name="Tritt A."/>
            <person name="Larsen D."/>
            <person name="Krusor M."/>
            <person name="Yao A.I."/>
            <person name="Wu D."/>
            <person name="Madern D."/>
            <person name="Eisen J.A."/>
            <person name="Darling A.E."/>
            <person name="Facciotti M.T."/>
        </authorList>
    </citation>
    <scope>NUCLEOTIDE SEQUENCE [LARGE SCALE GENOMIC DNA]</scope>
    <source>
        <strain evidence="9 10">JCM 10635</strain>
    </source>
</reference>
<organism evidence="9 10">
    <name type="scientific">Natronorubrum bangense JCM 10635</name>
    <dbReference type="NCBI Taxonomy" id="1227500"/>
    <lineage>
        <taxon>Archaea</taxon>
        <taxon>Methanobacteriati</taxon>
        <taxon>Methanobacteriota</taxon>
        <taxon>Stenosarchaea group</taxon>
        <taxon>Halobacteria</taxon>
        <taxon>Halobacteriales</taxon>
        <taxon>Natrialbaceae</taxon>
        <taxon>Natronorubrum</taxon>
    </lineage>
</organism>
<proteinExistence type="predicted"/>
<feature type="transmembrane region" description="Helical" evidence="6">
    <location>
        <begin position="285"/>
        <end position="312"/>
    </location>
</feature>
<dbReference type="GO" id="GO:0044874">
    <property type="term" value="P:lipoprotein localization to outer membrane"/>
    <property type="evidence" value="ECO:0007669"/>
    <property type="project" value="TreeGrafter"/>
</dbReference>
<dbReference type="eggNOG" id="arCOG02312">
    <property type="taxonomic scope" value="Archaea"/>
</dbReference>
<dbReference type="Pfam" id="PF12704">
    <property type="entry name" value="MacB_PCD"/>
    <property type="match status" value="1"/>
</dbReference>
<protein>
    <recommendedName>
        <fullName evidence="11">ABC transporter permease</fullName>
    </recommendedName>
</protein>
<feature type="transmembrane region" description="Helical" evidence="6">
    <location>
        <begin position="383"/>
        <end position="405"/>
    </location>
</feature>
<dbReference type="RefSeq" id="WP_006068195.1">
    <property type="nucleotide sequence ID" value="NZ_AOHY01000059.1"/>
</dbReference>
<dbReference type="GO" id="GO:0098797">
    <property type="term" value="C:plasma membrane protein complex"/>
    <property type="evidence" value="ECO:0007669"/>
    <property type="project" value="TreeGrafter"/>
</dbReference>
<dbReference type="Pfam" id="PF02687">
    <property type="entry name" value="FtsX"/>
    <property type="match status" value="1"/>
</dbReference>
<accession>L9W307</accession>
<sequence length="416" mass="43270">MGRFWSLLKRWSARLRVATSITVSQLRHHRLRLGLAIIGVGLAVLSMTLLAGVGVGVLETGEQQFEAADRDLWVTAGETRLTSAGGGGFENSLTDSRSVATDMNTHDGVRNAVPLAFETVYVGTDGSDDFQTFIGTGVPGSGSAVHVTEGEELSGDPHYANGSYDGERTNEVLIDEETARALDVDVGDTINVGGSLAAARNNEVTVVGISSTFERMLGAPTVVMPLSELHQATGTTRTEPATFITITLEDGADPDAVQADLSETYPEYEIRSNQEQLEAVLQEQVLVLAAGGALVVLALGAGIALTHTLLTLVIFQQRAAFGALSAQGMSSSLLIASVVGQGLSIGLIGGVLGLALTPPAVELLNRLAVAVVGFDGLVQTSPMILGSALVVAIVIGTVAAALAGWRLSRTPPLEYL</sequence>
<evidence type="ECO:0000256" key="4">
    <source>
        <dbReference type="ARBA" id="ARBA00022989"/>
    </source>
</evidence>
<evidence type="ECO:0000256" key="6">
    <source>
        <dbReference type="SAM" id="Phobius"/>
    </source>
</evidence>
<dbReference type="EMBL" id="AOHY01000059">
    <property type="protein sequence ID" value="ELY42713.1"/>
    <property type="molecule type" value="Genomic_DNA"/>
</dbReference>
<feature type="transmembrane region" description="Helical" evidence="6">
    <location>
        <begin position="333"/>
        <end position="356"/>
    </location>
</feature>
<dbReference type="PANTHER" id="PTHR30489:SF0">
    <property type="entry name" value="LIPOPROTEIN-RELEASING SYSTEM TRANSMEMBRANE PROTEIN LOLE"/>
    <property type="match status" value="1"/>
</dbReference>
<gene>
    <name evidence="9" type="ORF">C494_20463</name>
</gene>
<dbReference type="InterPro" id="IPR003838">
    <property type="entry name" value="ABC3_permease_C"/>
</dbReference>
<dbReference type="Proteomes" id="UP000011690">
    <property type="component" value="Unassembled WGS sequence"/>
</dbReference>